<dbReference type="GO" id="GO:0005975">
    <property type="term" value="P:carbohydrate metabolic process"/>
    <property type="evidence" value="ECO:0007669"/>
    <property type="project" value="UniProtKB-ARBA"/>
</dbReference>
<dbReference type="Pfam" id="PF05089">
    <property type="entry name" value="NAGLU"/>
    <property type="match status" value="1"/>
</dbReference>
<dbReference type="OrthoDB" id="9807519at2"/>
<reference evidence="6" key="1">
    <citation type="submission" date="2016-10" db="EMBL/GenBank/DDBJ databases">
        <authorList>
            <person name="Varghese N."/>
            <person name="Submissions S."/>
        </authorList>
    </citation>
    <scope>NUCLEOTIDE SEQUENCE [LARGE SCALE GENOMIC DNA]</scope>
    <source>
        <strain evidence="6">DSM 21368</strain>
    </source>
</reference>
<dbReference type="Gene3D" id="3.20.20.80">
    <property type="entry name" value="Glycosidases"/>
    <property type="match status" value="1"/>
</dbReference>
<evidence type="ECO:0000259" key="4">
    <source>
        <dbReference type="Pfam" id="PF12972"/>
    </source>
</evidence>
<evidence type="ECO:0000256" key="1">
    <source>
        <dbReference type="ARBA" id="ARBA00022801"/>
    </source>
</evidence>
<dbReference type="EMBL" id="FNTX01000002">
    <property type="protein sequence ID" value="SEE65695.1"/>
    <property type="molecule type" value="Genomic_DNA"/>
</dbReference>
<evidence type="ECO:0000259" key="2">
    <source>
        <dbReference type="Pfam" id="PF05089"/>
    </source>
</evidence>
<dbReference type="STRING" id="648782.SAMN04488554_2335"/>
<organism evidence="5 6">
    <name type="scientific">Ruania alba</name>
    <dbReference type="NCBI Taxonomy" id="648782"/>
    <lineage>
        <taxon>Bacteria</taxon>
        <taxon>Bacillati</taxon>
        <taxon>Actinomycetota</taxon>
        <taxon>Actinomycetes</taxon>
        <taxon>Micrococcales</taxon>
        <taxon>Ruaniaceae</taxon>
        <taxon>Ruania</taxon>
    </lineage>
</organism>
<dbReference type="Gene3D" id="1.20.120.670">
    <property type="entry name" value="N-acetyl-b-d-glucoasminidase"/>
    <property type="match status" value="1"/>
</dbReference>
<dbReference type="Proteomes" id="UP000199220">
    <property type="component" value="Unassembled WGS sequence"/>
</dbReference>
<accession>A0A1H5KLN8</accession>
<dbReference type="Gene3D" id="3.30.379.10">
    <property type="entry name" value="Chitobiase/beta-hexosaminidase domain 2-like"/>
    <property type="match status" value="1"/>
</dbReference>
<gene>
    <name evidence="5" type="ORF">SAMN04488554_2335</name>
</gene>
<name>A0A1H5KLN8_9MICO</name>
<keyword evidence="6" id="KW-1185">Reference proteome</keyword>
<feature type="domain" description="Alpha-N-acetylglucosaminidase N-terminal" evidence="3">
    <location>
        <begin position="9"/>
        <end position="74"/>
    </location>
</feature>
<dbReference type="PANTHER" id="PTHR12872">
    <property type="entry name" value="ALPHA-N-ACETYLGLUCOSAMINIDASE"/>
    <property type="match status" value="1"/>
</dbReference>
<dbReference type="GO" id="GO:0016787">
    <property type="term" value="F:hydrolase activity"/>
    <property type="evidence" value="ECO:0007669"/>
    <property type="project" value="UniProtKB-KW"/>
</dbReference>
<evidence type="ECO:0000313" key="6">
    <source>
        <dbReference type="Proteomes" id="UP000199220"/>
    </source>
</evidence>
<dbReference type="AlphaFoldDB" id="A0A1H5KLN8"/>
<dbReference type="PANTHER" id="PTHR12872:SF1">
    <property type="entry name" value="ALPHA-N-ACETYLGLUCOSAMINIDASE"/>
    <property type="match status" value="1"/>
</dbReference>
<dbReference type="Pfam" id="PF12971">
    <property type="entry name" value="NAGLU_N"/>
    <property type="match status" value="1"/>
</dbReference>
<evidence type="ECO:0000259" key="3">
    <source>
        <dbReference type="Pfam" id="PF12971"/>
    </source>
</evidence>
<dbReference type="InterPro" id="IPR007781">
    <property type="entry name" value="NAGLU"/>
</dbReference>
<evidence type="ECO:0000313" key="5">
    <source>
        <dbReference type="EMBL" id="SEE65695.1"/>
    </source>
</evidence>
<feature type="domain" description="Alpha-N-acetylglucosaminidase tim-barrel" evidence="2">
    <location>
        <begin position="100"/>
        <end position="430"/>
    </location>
</feature>
<sequence length="734" mass="80089">MTAPVNVHAVEQLAHRVLGNAQALLVTHVDGESPGYEYAARAGVVQVRATDTPAACAGLYAYLKDICGVQVTWDSALPLSVDGGWPDAAPVRRSTPAEHRYYLNVVTTGYSAPYWDWERWEREIDWMALHGITTPLMMVAHEAVLARAFTEQGADPDDVRTWLGSAAHLPWTLMGCTNAFGGPVPAAWFDQRLDLAQRILARQRELGMRAVLPAFGGHVPDSLAGADTPRTTWQGFSTALLDAREPRFARVADAVTRAQTELLGTDHLYSADPFIESIPPTGEPERLAEHTRAVYAGMAATDPDAIWVMQGWPFHYHRQFWTTERIAAVTGAVPSGRLLVLDLWAEHAPVWNDGRGISSTPWLWSAVHNFGGRFSVHGDLHGLTRDLGGVLDAAREGRHEVGQLVGTGLAMEAIENNPVFYELATDLTWHTPEVQTWVHDYAWQRYDLRHAPPSAKEAATRAWHLLVTTLYRPGASRSIPSPLIARPWDVDPPFARQRSAGEFLDPDAPVLISANIDAESDPTVEGDLPAIAESAGHLLEVAGSTGASPALANDLVDVLTHLIAQRSRATIRALSAAAQAADLDGVAHHGGILTRALADLDRLAGTQRERLLGTWLTDAARWGGDAGEQQTLVRDARRLLTVWGEQTSGLHDYSGRHWAGLLGGFYLPRWQIWIDWLTKVATYGGQGDLTDLRDAVVGFEESWADQVTIGPTEPSGDLTAIATELLDRYGDTIG</sequence>
<proteinExistence type="predicted"/>
<keyword evidence="1" id="KW-0378">Hydrolase</keyword>
<dbReference type="InterPro" id="IPR029018">
    <property type="entry name" value="Hex-like_dom2"/>
</dbReference>
<protein>
    <submittedName>
        <fullName evidence="5">Alpha-N-acetylglucosaminidase</fullName>
    </submittedName>
</protein>
<dbReference type="InterPro" id="IPR024733">
    <property type="entry name" value="NAGLU_tim-barrel"/>
</dbReference>
<dbReference type="RefSeq" id="WP_089773312.1">
    <property type="nucleotide sequence ID" value="NZ_FNTX01000002.1"/>
</dbReference>
<feature type="domain" description="Alpha-N-acetylglucosaminidase C-terminal" evidence="4">
    <location>
        <begin position="437"/>
        <end position="727"/>
    </location>
</feature>
<dbReference type="InterPro" id="IPR024732">
    <property type="entry name" value="NAGLU_C"/>
</dbReference>
<dbReference type="InterPro" id="IPR024240">
    <property type="entry name" value="NAGLU_N"/>
</dbReference>
<dbReference type="Pfam" id="PF12972">
    <property type="entry name" value="NAGLU_C"/>
    <property type="match status" value="1"/>
</dbReference>